<dbReference type="InterPro" id="IPR027796">
    <property type="entry name" value="OTT_1508_deam-like"/>
</dbReference>
<evidence type="ECO:0000313" key="2">
    <source>
        <dbReference type="EMBL" id="PSN69755.1"/>
    </source>
</evidence>
<sequence length="725" mass="81073">MNALLRLAENTYLLRDQKGECVVPPRRNDMEDGDKGAANNGRVLSMRQELDLVSCLTYLSAYSTHSHRVMALCVEEKADHEGLVVSVASNTSPDEKLEKGLKRITDILEKQTEIPSDSCLDFLLYHVLEHGRKRLDVRLGSVKPPSAGSEMKKYERTTSARLQKALECAQKSDRNFKVNHPDLFRLSAKFMELTEIVLASPTTSSVSDALKHILHITNDINVTYRETISQRLDRIPTNVMDPSTKESLKLRLEQLALYVPAASKLLRFAAKSTTRSLFRTIEVRQVVIGTGDLMTVFDGPVSGHATGLLESYLNGPKPARGANLADAMNKLRQKQKNLSILQKEIRDAVVGNTRDGRYKVHAEIQLLVACESNPKSAYPPRVFKSSKHACYLCDFVIKKHGKYYIPKTHGKLYNLWMFPDVHDCEWGRKRKKQWSSMIDEINAGVESLLLEKIRNPLILKNPRESSIFSLDPSVYHPTGVQQEETAVADEAVEEREDHPQDEPVGQTAHQNTSPAVVTSSELLGHAKTSQSMIALQEPVKDEAVAEEPIKDTVPIALMRQGTPQMTPLTARSIQSLDHNHAATKEEKPAKSRTKSLLSSPAAVKPTIVNLTPGRSKFHVFQASSKCIRYHTPKIHIELSHEEARHVASQSSPSRCAEPLLDIRTEVTWLNLYQSAAFSDVPAGNIVDLKSKKVWEVAEGVLFTDYGLLFRKGSETVRLKASYVEK</sequence>
<evidence type="ECO:0000313" key="3">
    <source>
        <dbReference type="Proteomes" id="UP000240883"/>
    </source>
</evidence>
<evidence type="ECO:0000256" key="1">
    <source>
        <dbReference type="SAM" id="MobiDB-lite"/>
    </source>
</evidence>
<dbReference type="AlphaFoldDB" id="A0A2T2NWE8"/>
<accession>A0A2T2NWE8</accession>
<feature type="region of interest" description="Disordered" evidence="1">
    <location>
        <begin position="485"/>
        <end position="517"/>
    </location>
</feature>
<dbReference type="Pfam" id="PF14441">
    <property type="entry name" value="OTT_1508_deam"/>
    <property type="match status" value="1"/>
</dbReference>
<reference evidence="2 3" key="1">
    <citation type="journal article" date="2018" name="Front. Microbiol.">
        <title>Genome-Wide Analysis of Corynespora cassiicola Leaf Fall Disease Putative Effectors.</title>
        <authorList>
            <person name="Lopez D."/>
            <person name="Ribeiro S."/>
            <person name="Label P."/>
            <person name="Fumanal B."/>
            <person name="Venisse J.S."/>
            <person name="Kohler A."/>
            <person name="de Oliveira R.R."/>
            <person name="Labutti K."/>
            <person name="Lipzen A."/>
            <person name="Lail K."/>
            <person name="Bauer D."/>
            <person name="Ohm R.A."/>
            <person name="Barry K.W."/>
            <person name="Spatafora J."/>
            <person name="Grigoriev I.V."/>
            <person name="Martin F.M."/>
            <person name="Pujade-Renaud V."/>
        </authorList>
    </citation>
    <scope>NUCLEOTIDE SEQUENCE [LARGE SCALE GENOMIC DNA]</scope>
    <source>
        <strain evidence="2 3">Philippines</strain>
    </source>
</reference>
<organism evidence="2 3">
    <name type="scientific">Corynespora cassiicola Philippines</name>
    <dbReference type="NCBI Taxonomy" id="1448308"/>
    <lineage>
        <taxon>Eukaryota</taxon>
        <taxon>Fungi</taxon>
        <taxon>Dikarya</taxon>
        <taxon>Ascomycota</taxon>
        <taxon>Pezizomycotina</taxon>
        <taxon>Dothideomycetes</taxon>
        <taxon>Pleosporomycetidae</taxon>
        <taxon>Pleosporales</taxon>
        <taxon>Corynesporascaceae</taxon>
        <taxon>Corynespora</taxon>
    </lineage>
</organism>
<gene>
    <name evidence="2" type="ORF">BS50DRAFT_295844</name>
</gene>
<keyword evidence="3" id="KW-1185">Reference proteome</keyword>
<feature type="compositionally biased region" description="Polar residues" evidence="1">
    <location>
        <begin position="507"/>
        <end position="517"/>
    </location>
</feature>
<dbReference type="Proteomes" id="UP000240883">
    <property type="component" value="Unassembled WGS sequence"/>
</dbReference>
<proteinExistence type="predicted"/>
<dbReference type="EMBL" id="KZ678132">
    <property type="protein sequence ID" value="PSN69755.1"/>
    <property type="molecule type" value="Genomic_DNA"/>
</dbReference>
<protein>
    <submittedName>
        <fullName evidence="2">Uncharacterized protein</fullName>
    </submittedName>
</protein>
<dbReference type="OrthoDB" id="4851849at2759"/>
<name>A0A2T2NWE8_CORCC</name>